<dbReference type="InterPro" id="IPR006140">
    <property type="entry name" value="D-isomer_DH_NAD-bd"/>
</dbReference>
<dbReference type="SUPFAM" id="SSF51735">
    <property type="entry name" value="NAD(P)-binding Rossmann-fold domains"/>
    <property type="match status" value="1"/>
</dbReference>
<dbReference type="Proteomes" id="UP000018680">
    <property type="component" value="Chromosome"/>
</dbReference>
<dbReference type="InterPro" id="IPR050223">
    <property type="entry name" value="D-isomer_2-hydroxyacid_DH"/>
</dbReference>
<dbReference type="RefSeq" id="WP_024268856.1">
    <property type="nucleotide sequence ID" value="NC_023035.1"/>
</dbReference>
<dbReference type="STRING" id="1307761.L21SP2_2603"/>
<dbReference type="KEGG" id="slr:L21SP2_2603"/>
<dbReference type="PANTHER" id="PTHR10996">
    <property type="entry name" value="2-HYDROXYACID DEHYDROGENASE-RELATED"/>
    <property type="match status" value="1"/>
</dbReference>
<dbReference type="OrthoDB" id="9805416at2"/>
<dbReference type="EC" id="1.1.1.95" evidence="4"/>
<evidence type="ECO:0000259" key="3">
    <source>
        <dbReference type="Pfam" id="PF02826"/>
    </source>
</evidence>
<dbReference type="GO" id="GO:0051287">
    <property type="term" value="F:NAD binding"/>
    <property type="evidence" value="ECO:0007669"/>
    <property type="project" value="InterPro"/>
</dbReference>
<dbReference type="GO" id="GO:0005829">
    <property type="term" value="C:cytosol"/>
    <property type="evidence" value="ECO:0007669"/>
    <property type="project" value="TreeGrafter"/>
</dbReference>
<gene>
    <name evidence="4" type="ORF">L21SP2_2603</name>
</gene>
<dbReference type="GO" id="GO:0030267">
    <property type="term" value="F:glyoxylate reductase (NADPH) activity"/>
    <property type="evidence" value="ECO:0007669"/>
    <property type="project" value="TreeGrafter"/>
</dbReference>
<proteinExistence type="predicted"/>
<evidence type="ECO:0000256" key="2">
    <source>
        <dbReference type="ARBA" id="ARBA00023027"/>
    </source>
</evidence>
<evidence type="ECO:0000256" key="1">
    <source>
        <dbReference type="ARBA" id="ARBA00023002"/>
    </source>
</evidence>
<keyword evidence="2" id="KW-0520">NAD</keyword>
<dbReference type="SUPFAM" id="SSF52283">
    <property type="entry name" value="Formate/glycerate dehydrogenase catalytic domain-like"/>
    <property type="match status" value="1"/>
</dbReference>
<dbReference type="PANTHER" id="PTHR10996:SF178">
    <property type="entry name" value="2-HYDROXYACID DEHYDROGENASE YGL185C-RELATED"/>
    <property type="match status" value="1"/>
</dbReference>
<feature type="domain" description="D-isomer specific 2-hydroxyacid dehydrogenase NAD-binding" evidence="3">
    <location>
        <begin position="98"/>
        <end position="281"/>
    </location>
</feature>
<evidence type="ECO:0000313" key="4">
    <source>
        <dbReference type="EMBL" id="AHC15955.1"/>
    </source>
</evidence>
<organism evidence="4 5">
    <name type="scientific">Salinispira pacifica</name>
    <dbReference type="NCBI Taxonomy" id="1307761"/>
    <lineage>
        <taxon>Bacteria</taxon>
        <taxon>Pseudomonadati</taxon>
        <taxon>Spirochaetota</taxon>
        <taxon>Spirochaetia</taxon>
        <taxon>Spirochaetales</taxon>
        <taxon>Spirochaetaceae</taxon>
        <taxon>Salinispira</taxon>
    </lineage>
</organism>
<dbReference type="AlphaFoldDB" id="V5WJW7"/>
<evidence type="ECO:0000313" key="5">
    <source>
        <dbReference type="Proteomes" id="UP000018680"/>
    </source>
</evidence>
<keyword evidence="1 4" id="KW-0560">Oxidoreductase</keyword>
<protein>
    <submittedName>
        <fullName evidence="4">D-3-phosphoglycerate dehydrogenase</fullName>
        <ecNumber evidence="4">1.1.1.95</ecNumber>
    </submittedName>
</protein>
<dbReference type="eggNOG" id="COG0111">
    <property type="taxonomic scope" value="Bacteria"/>
</dbReference>
<dbReference type="GO" id="GO:0004617">
    <property type="term" value="F:phosphoglycerate dehydrogenase activity"/>
    <property type="evidence" value="ECO:0007669"/>
    <property type="project" value="UniProtKB-EC"/>
</dbReference>
<sequence length="319" mass="35889">MHVHFQDEWSDEDQDVLRREVDGQIRLSFASPPEDHNTEVLVAGRPDEKLLDRLRGLHSVIVPFAGPPGKTMAMLADRPDLSLYNIHHNAVPVAELALGLLLAAARHIPLRDRLLRTGDWTGSYHLPSMILRGKRVLILGRGAISGELEAPLRALGMELRFIRNNPRNGAEDEFHPRELHRLLEETDILISTLPLSDDSRGLIAEKELELLGPRGILINVGRGRVIDEDALYTALADRTIQAAGLDVWYHYPRGEGRAGSTLPGARPFWELENLVMSPHIAGEWPNPEVQRMRLQALARRINDIFHKNPVPKVETDRGY</sequence>
<keyword evidence="5" id="KW-1185">Reference proteome</keyword>
<reference evidence="4 5" key="1">
    <citation type="journal article" date="2015" name="Stand. Genomic Sci.">
        <title>Complete genome sequence and description of Salinispira pacifica gen. nov., sp. nov., a novel spirochaete isolated form a hypersaline microbial mat.</title>
        <authorList>
            <person name="Ben Hania W."/>
            <person name="Joseph M."/>
            <person name="Schumann P."/>
            <person name="Bunk B."/>
            <person name="Fiebig A."/>
            <person name="Sproer C."/>
            <person name="Klenk H.P."/>
            <person name="Fardeau M.L."/>
            <person name="Spring S."/>
        </authorList>
    </citation>
    <scope>NUCLEOTIDE SEQUENCE [LARGE SCALE GENOMIC DNA]</scope>
    <source>
        <strain evidence="4 5">L21-RPul-D2</strain>
    </source>
</reference>
<dbReference type="Gene3D" id="3.40.50.720">
    <property type="entry name" value="NAD(P)-binding Rossmann-like Domain"/>
    <property type="match status" value="2"/>
</dbReference>
<dbReference type="EMBL" id="CP006939">
    <property type="protein sequence ID" value="AHC15955.1"/>
    <property type="molecule type" value="Genomic_DNA"/>
</dbReference>
<dbReference type="InterPro" id="IPR036291">
    <property type="entry name" value="NAD(P)-bd_dom_sf"/>
</dbReference>
<accession>V5WJW7</accession>
<dbReference type="HOGENOM" id="CLU_019796_1_0_12"/>
<name>V5WJW7_9SPIO</name>
<dbReference type="Pfam" id="PF02826">
    <property type="entry name" value="2-Hacid_dh_C"/>
    <property type="match status" value="1"/>
</dbReference>
<dbReference type="GO" id="GO:0016618">
    <property type="term" value="F:hydroxypyruvate reductase [NAD(P)H] activity"/>
    <property type="evidence" value="ECO:0007669"/>
    <property type="project" value="TreeGrafter"/>
</dbReference>